<feature type="compositionally biased region" description="Basic and acidic residues" evidence="1">
    <location>
        <begin position="39"/>
        <end position="55"/>
    </location>
</feature>
<evidence type="ECO:0000313" key="2">
    <source>
        <dbReference type="EMBL" id="CAG13742.1"/>
    </source>
</evidence>
<sequence length="90" mass="10055">TDDVVFSQQPCRKRDGGEEREAGGVCWDNWIEAIRRRKEGNSEIRGEVDDGKTDAGRGGGSETRGRQAVVEETGSSLRRGTWLQPLPWRP</sequence>
<proteinExistence type="predicted"/>
<accession>Q4RCZ0</accession>
<dbReference type="KEGG" id="tng:GSTEN00036588G001"/>
<feature type="region of interest" description="Disordered" evidence="1">
    <location>
        <begin position="39"/>
        <end position="90"/>
    </location>
</feature>
<reference evidence="2" key="1">
    <citation type="journal article" date="2004" name="Nature">
        <title>Genome duplication in the teleost fish Tetraodon nigroviridis reveals the early vertebrate proto-karyotype.</title>
        <authorList>
            <person name="Jaillon O."/>
            <person name="Aury J.-M."/>
            <person name="Brunet F."/>
            <person name="Petit J.-L."/>
            <person name="Stange-Thomann N."/>
            <person name="Mauceli E."/>
            <person name="Bouneau L."/>
            <person name="Fischer C."/>
            <person name="Ozouf-Costaz C."/>
            <person name="Bernot A."/>
            <person name="Nicaud S."/>
            <person name="Jaffe D."/>
            <person name="Fisher S."/>
            <person name="Lutfalla G."/>
            <person name="Dossat C."/>
            <person name="Segurens B."/>
            <person name="Dasilva C."/>
            <person name="Salanoubat M."/>
            <person name="Levy M."/>
            <person name="Boudet N."/>
            <person name="Castellano S."/>
            <person name="Anthouard V."/>
            <person name="Jubin C."/>
            <person name="Castelli V."/>
            <person name="Katinka M."/>
            <person name="Vacherie B."/>
            <person name="Biemont C."/>
            <person name="Skalli Z."/>
            <person name="Cattolico L."/>
            <person name="Poulain J."/>
            <person name="De Berardinis V."/>
            <person name="Cruaud C."/>
            <person name="Duprat S."/>
            <person name="Brottier P."/>
            <person name="Coutanceau J.-P."/>
            <person name="Gouzy J."/>
            <person name="Parra G."/>
            <person name="Lardier G."/>
            <person name="Chapple C."/>
            <person name="McKernan K.J."/>
            <person name="McEwan P."/>
            <person name="Bosak S."/>
            <person name="Kellis M."/>
            <person name="Volff J.-N."/>
            <person name="Guigo R."/>
            <person name="Zody M.C."/>
            <person name="Mesirov J."/>
            <person name="Lindblad-Toh K."/>
            <person name="Birren B."/>
            <person name="Nusbaum C."/>
            <person name="Kahn D."/>
            <person name="Robinson-Rechavi M."/>
            <person name="Laudet V."/>
            <person name="Schachter V."/>
            <person name="Quetier F."/>
            <person name="Saurin W."/>
            <person name="Scarpelli C."/>
            <person name="Wincker P."/>
            <person name="Lander E.S."/>
            <person name="Weissenbach J."/>
            <person name="Roest Crollius H."/>
        </authorList>
    </citation>
    <scope>NUCLEOTIDE SEQUENCE [LARGE SCALE GENOMIC DNA]</scope>
</reference>
<feature type="non-terminal residue" evidence="2">
    <location>
        <position position="1"/>
    </location>
</feature>
<organism evidence="2">
    <name type="scientific">Tetraodon nigroviridis</name>
    <name type="common">Spotted green pufferfish</name>
    <name type="synonym">Chelonodon nigroviridis</name>
    <dbReference type="NCBI Taxonomy" id="99883"/>
    <lineage>
        <taxon>Eukaryota</taxon>
        <taxon>Metazoa</taxon>
        <taxon>Chordata</taxon>
        <taxon>Craniata</taxon>
        <taxon>Vertebrata</taxon>
        <taxon>Euteleostomi</taxon>
        <taxon>Actinopterygii</taxon>
        <taxon>Neopterygii</taxon>
        <taxon>Teleostei</taxon>
        <taxon>Neoteleostei</taxon>
        <taxon>Acanthomorphata</taxon>
        <taxon>Eupercaria</taxon>
        <taxon>Tetraodontiformes</taxon>
        <taxon>Tetradontoidea</taxon>
        <taxon>Tetraodontidae</taxon>
        <taxon>Tetraodon</taxon>
    </lineage>
</organism>
<name>Q4RCZ0_TETNG</name>
<gene>
    <name evidence="2" type="ORF">GSTENG00036588001</name>
</gene>
<evidence type="ECO:0000256" key="1">
    <source>
        <dbReference type="SAM" id="MobiDB-lite"/>
    </source>
</evidence>
<protein>
    <submittedName>
        <fullName evidence="2">(spotted green pufferfish) hypothetical protein</fullName>
    </submittedName>
</protein>
<reference evidence="2" key="2">
    <citation type="submission" date="2004-02" db="EMBL/GenBank/DDBJ databases">
        <authorList>
            <consortium name="Genoscope"/>
            <consortium name="Whitehead Institute Centre for Genome Research"/>
        </authorList>
    </citation>
    <scope>NUCLEOTIDE SEQUENCE</scope>
</reference>
<feature type="compositionally biased region" description="Polar residues" evidence="1">
    <location>
        <begin position="1"/>
        <end position="10"/>
    </location>
</feature>
<dbReference type="AlphaFoldDB" id="Q4RCZ0"/>
<feature type="region of interest" description="Disordered" evidence="1">
    <location>
        <begin position="1"/>
        <end position="20"/>
    </location>
</feature>
<dbReference type="EMBL" id="CAAE01017760">
    <property type="protein sequence ID" value="CAG13742.1"/>
    <property type="molecule type" value="Genomic_DNA"/>
</dbReference>
<comment type="caution">
    <text evidence="2">The sequence shown here is derived from an EMBL/GenBank/DDBJ whole genome shotgun (WGS) entry which is preliminary data.</text>
</comment>